<dbReference type="PANTHER" id="PTHR14097:SF7">
    <property type="entry name" value="OXIDOREDUCTASE HTATIP2"/>
    <property type="match status" value="1"/>
</dbReference>
<keyword evidence="3" id="KW-1133">Transmembrane helix</keyword>
<evidence type="ECO:0000313" key="5">
    <source>
        <dbReference type="Proteomes" id="UP000887566"/>
    </source>
</evidence>
<dbReference type="GO" id="GO:0051170">
    <property type="term" value="P:import into nucleus"/>
    <property type="evidence" value="ECO:0007669"/>
    <property type="project" value="TreeGrafter"/>
</dbReference>
<dbReference type="AlphaFoldDB" id="A0A914W5E8"/>
<dbReference type="Gene3D" id="3.40.50.720">
    <property type="entry name" value="NAD(P)-binding Rossmann-like Domain"/>
    <property type="match status" value="1"/>
</dbReference>
<dbReference type="Proteomes" id="UP000887566">
    <property type="component" value="Unplaced"/>
</dbReference>
<feature type="transmembrane region" description="Helical" evidence="3">
    <location>
        <begin position="12"/>
        <end position="31"/>
    </location>
</feature>
<dbReference type="WBParaSite" id="PSAMB.scaffold321size56811.g4617.t1">
    <property type="protein sequence ID" value="PSAMB.scaffold321size56811.g4617.t1"/>
    <property type="gene ID" value="PSAMB.scaffold321size56811.g4617"/>
</dbReference>
<sequence>MPNCVCGSYSRLLKAIVVVAIPVLVGVYLLPPEVDPMEFPDFDKTAMSAKTAFVLGHTGGIGQQIVRLLLEKRIFKNIVLIGRREVDFGGDPLYKDVIQRVVDFDKIEEHQQAFEGAEVGFCALGTTRAKAGKEGFIKVDHDYIVNSAKVAKAAGCQHFSLISSTGANPNSWFLYPKVKGEAERDVEALNFPRLAINRPSVLEGERAELRLGEQIAAFAFKPIKYFRPTALSIPIVTVAKAAIVDTFLKPEDGKATEILDNAALYHRGAHFDKIFG</sequence>
<feature type="domain" description="NAD(P)-binding" evidence="4">
    <location>
        <begin position="57"/>
        <end position="170"/>
    </location>
</feature>
<protein>
    <recommendedName>
        <fullName evidence="2">Protein HTATIP2</fullName>
    </recommendedName>
</protein>
<dbReference type="InterPro" id="IPR016040">
    <property type="entry name" value="NAD(P)-bd_dom"/>
</dbReference>
<keyword evidence="3" id="KW-0472">Membrane</keyword>
<dbReference type="PANTHER" id="PTHR14097">
    <property type="entry name" value="OXIDOREDUCTASE HTATIP2"/>
    <property type="match status" value="1"/>
</dbReference>
<keyword evidence="5" id="KW-1185">Reference proteome</keyword>
<evidence type="ECO:0000256" key="3">
    <source>
        <dbReference type="SAM" id="Phobius"/>
    </source>
</evidence>
<evidence type="ECO:0000256" key="2">
    <source>
        <dbReference type="ARBA" id="ARBA00093604"/>
    </source>
</evidence>
<organism evidence="5 6">
    <name type="scientific">Plectus sambesii</name>
    <dbReference type="NCBI Taxonomy" id="2011161"/>
    <lineage>
        <taxon>Eukaryota</taxon>
        <taxon>Metazoa</taxon>
        <taxon>Ecdysozoa</taxon>
        <taxon>Nematoda</taxon>
        <taxon>Chromadorea</taxon>
        <taxon>Plectida</taxon>
        <taxon>Plectina</taxon>
        <taxon>Plectoidea</taxon>
        <taxon>Plectidae</taxon>
        <taxon>Plectus</taxon>
    </lineage>
</organism>
<dbReference type="GO" id="GO:0003824">
    <property type="term" value="F:catalytic activity"/>
    <property type="evidence" value="ECO:0007669"/>
    <property type="project" value="UniProtKB-ARBA"/>
</dbReference>
<comment type="subunit">
    <text evidence="1">Monomer. Forms homodimers during oxidative stress. Interacts (via N-terminus) with elongation factor EEF1A1 (via middle-region); the interaction is direct and competes with EEF1A1 binding to guanyl-nucleotide exchange factor EEF1B2, thereby inhibiting GDP for GTP exchange and reactivation of EEF1A1. Interacts with nuclear transport receptors XPO4, IPO5/RANBP5, IPO7, IPO9 and KPNB1 as well as GCN1L1/GCN1 and LRPPRC probably through their HEAT repeats. Binds NCOA5/CIA.</text>
</comment>
<keyword evidence="3" id="KW-0812">Transmembrane</keyword>
<reference evidence="6" key="1">
    <citation type="submission" date="2022-11" db="UniProtKB">
        <authorList>
            <consortium name="WormBaseParasite"/>
        </authorList>
    </citation>
    <scope>IDENTIFICATION</scope>
</reference>
<dbReference type="SUPFAM" id="SSF51735">
    <property type="entry name" value="NAD(P)-binding Rossmann-fold domains"/>
    <property type="match status" value="1"/>
</dbReference>
<dbReference type="InterPro" id="IPR036291">
    <property type="entry name" value="NAD(P)-bd_dom_sf"/>
</dbReference>
<proteinExistence type="predicted"/>
<name>A0A914W5E8_9BILA</name>
<dbReference type="GO" id="GO:0005737">
    <property type="term" value="C:cytoplasm"/>
    <property type="evidence" value="ECO:0007669"/>
    <property type="project" value="TreeGrafter"/>
</dbReference>
<accession>A0A914W5E8</accession>
<evidence type="ECO:0000313" key="6">
    <source>
        <dbReference type="WBParaSite" id="PSAMB.scaffold321size56811.g4617.t1"/>
    </source>
</evidence>
<evidence type="ECO:0000259" key="4">
    <source>
        <dbReference type="Pfam" id="PF13460"/>
    </source>
</evidence>
<dbReference type="CDD" id="cd05250">
    <property type="entry name" value="CC3_like_SDR_a"/>
    <property type="match status" value="1"/>
</dbReference>
<evidence type="ECO:0000256" key="1">
    <source>
        <dbReference type="ARBA" id="ARBA00093483"/>
    </source>
</evidence>
<dbReference type="Pfam" id="PF13460">
    <property type="entry name" value="NAD_binding_10"/>
    <property type="match status" value="1"/>
</dbReference>